<evidence type="ECO:0000256" key="6">
    <source>
        <dbReference type="ARBA" id="ARBA00022692"/>
    </source>
</evidence>
<evidence type="ECO:0000256" key="4">
    <source>
        <dbReference type="ARBA" id="ARBA00022475"/>
    </source>
</evidence>
<evidence type="ECO:0000313" key="11">
    <source>
        <dbReference type="EMBL" id="QGA26909.1"/>
    </source>
</evidence>
<dbReference type="InterPro" id="IPR004358">
    <property type="entry name" value="Sig_transdc_His_kin-like_C"/>
</dbReference>
<dbReference type="GO" id="GO:0016036">
    <property type="term" value="P:cellular response to phosphate starvation"/>
    <property type="evidence" value="ECO:0007669"/>
    <property type="project" value="TreeGrafter"/>
</dbReference>
<dbReference type="SUPFAM" id="SSF55785">
    <property type="entry name" value="PYP-like sensor domain (PAS domain)"/>
    <property type="match status" value="1"/>
</dbReference>
<keyword evidence="7" id="KW-0418">Kinase</keyword>
<keyword evidence="5" id="KW-0808">Transferase</keyword>
<dbReference type="PANTHER" id="PTHR45453">
    <property type="entry name" value="PHOSPHATE REGULON SENSOR PROTEIN PHOR"/>
    <property type="match status" value="1"/>
</dbReference>
<dbReference type="SMART" id="SM00387">
    <property type="entry name" value="HATPase_c"/>
    <property type="match status" value="1"/>
</dbReference>
<protein>
    <recommendedName>
        <fullName evidence="3">histidine kinase</fullName>
        <ecNumber evidence="3">2.7.13.3</ecNumber>
    </recommendedName>
</protein>
<dbReference type="InterPro" id="IPR013656">
    <property type="entry name" value="PAS_4"/>
</dbReference>
<dbReference type="InterPro" id="IPR036890">
    <property type="entry name" value="HATPase_C_sf"/>
</dbReference>
<evidence type="ECO:0000313" key="12">
    <source>
        <dbReference type="Proteomes" id="UP000326921"/>
    </source>
</evidence>
<dbReference type="GO" id="GO:0005886">
    <property type="term" value="C:plasma membrane"/>
    <property type="evidence" value="ECO:0007669"/>
    <property type="project" value="UniProtKB-SubCell"/>
</dbReference>
<comment type="subcellular location">
    <subcellularLocation>
        <location evidence="2">Cell membrane</location>
        <topology evidence="2">Multi-pass membrane protein</topology>
    </subcellularLocation>
</comment>
<dbReference type="Gene3D" id="3.30.565.10">
    <property type="entry name" value="Histidine kinase-like ATPase, C-terminal domain"/>
    <property type="match status" value="1"/>
</dbReference>
<dbReference type="CDD" id="cd00075">
    <property type="entry name" value="HATPase"/>
    <property type="match status" value="1"/>
</dbReference>
<dbReference type="EC" id="2.7.13.3" evidence="3"/>
<dbReference type="GO" id="GO:0004721">
    <property type="term" value="F:phosphoprotein phosphatase activity"/>
    <property type="evidence" value="ECO:0007669"/>
    <property type="project" value="TreeGrafter"/>
</dbReference>
<organism evidence="11 12">
    <name type="scientific">Sphingobacterium zhuxiongii</name>
    <dbReference type="NCBI Taxonomy" id="2662364"/>
    <lineage>
        <taxon>Bacteria</taxon>
        <taxon>Pseudomonadati</taxon>
        <taxon>Bacteroidota</taxon>
        <taxon>Sphingobacteriia</taxon>
        <taxon>Sphingobacteriales</taxon>
        <taxon>Sphingobacteriaceae</taxon>
        <taxon>Sphingobacterium</taxon>
    </lineage>
</organism>
<dbReference type="SUPFAM" id="SSF55874">
    <property type="entry name" value="ATPase domain of HSP90 chaperone/DNA topoisomerase II/histidine kinase"/>
    <property type="match status" value="1"/>
</dbReference>
<dbReference type="InterPro" id="IPR036097">
    <property type="entry name" value="HisK_dim/P_sf"/>
</dbReference>
<keyword evidence="12" id="KW-1185">Reference proteome</keyword>
<evidence type="ECO:0000256" key="8">
    <source>
        <dbReference type="ARBA" id="ARBA00022989"/>
    </source>
</evidence>
<keyword evidence="8" id="KW-1133">Transmembrane helix</keyword>
<dbReference type="GO" id="GO:0000155">
    <property type="term" value="F:phosphorelay sensor kinase activity"/>
    <property type="evidence" value="ECO:0007669"/>
    <property type="project" value="InterPro"/>
</dbReference>
<evidence type="ECO:0000256" key="5">
    <source>
        <dbReference type="ARBA" id="ARBA00022679"/>
    </source>
</evidence>
<dbReference type="EMBL" id="CP045652">
    <property type="protein sequence ID" value="QGA26909.1"/>
    <property type="molecule type" value="Genomic_DNA"/>
</dbReference>
<keyword evidence="6" id="KW-0812">Transmembrane</keyword>
<feature type="domain" description="Histidine kinase" evidence="10">
    <location>
        <begin position="152"/>
        <end position="365"/>
    </location>
</feature>
<accession>A0A5Q0QCI0</accession>
<dbReference type="PANTHER" id="PTHR45453:SF2">
    <property type="entry name" value="HISTIDINE KINASE"/>
    <property type="match status" value="1"/>
</dbReference>
<reference evidence="11 12" key="1">
    <citation type="submission" date="2019-10" db="EMBL/GenBank/DDBJ databases">
        <authorList>
            <person name="Dong K."/>
        </authorList>
    </citation>
    <scope>NUCLEOTIDE SEQUENCE [LARGE SCALE GENOMIC DNA]</scope>
    <source>
        <strain evidence="12">dk4302</strain>
    </source>
</reference>
<dbReference type="InterPro" id="IPR050351">
    <property type="entry name" value="BphY/WalK/GraS-like"/>
</dbReference>
<proteinExistence type="predicted"/>
<dbReference type="PROSITE" id="PS50109">
    <property type="entry name" value="HIS_KIN"/>
    <property type="match status" value="1"/>
</dbReference>
<keyword evidence="9" id="KW-0472">Membrane</keyword>
<dbReference type="Proteomes" id="UP000326921">
    <property type="component" value="Chromosome"/>
</dbReference>
<keyword evidence="4" id="KW-1003">Cell membrane</keyword>
<evidence type="ECO:0000256" key="2">
    <source>
        <dbReference type="ARBA" id="ARBA00004651"/>
    </source>
</evidence>
<dbReference type="SUPFAM" id="SSF47384">
    <property type="entry name" value="Homodimeric domain of signal transducing histidine kinase"/>
    <property type="match status" value="1"/>
</dbReference>
<dbReference type="RefSeq" id="WP_153511754.1">
    <property type="nucleotide sequence ID" value="NZ_CP045652.1"/>
</dbReference>
<dbReference type="InterPro" id="IPR035965">
    <property type="entry name" value="PAS-like_dom_sf"/>
</dbReference>
<dbReference type="Pfam" id="PF02518">
    <property type="entry name" value="HATPase_c"/>
    <property type="match status" value="1"/>
</dbReference>
<evidence type="ECO:0000256" key="3">
    <source>
        <dbReference type="ARBA" id="ARBA00012438"/>
    </source>
</evidence>
<comment type="catalytic activity">
    <reaction evidence="1">
        <text>ATP + protein L-histidine = ADP + protein N-phospho-L-histidine.</text>
        <dbReference type="EC" id="2.7.13.3"/>
    </reaction>
</comment>
<evidence type="ECO:0000256" key="1">
    <source>
        <dbReference type="ARBA" id="ARBA00000085"/>
    </source>
</evidence>
<sequence>MSQFQSLKMLIDVLQHSPLATAIYDSSDLNIAFANDAMLRMWCSDSSIIGTSFSEAFPNFKEEGFSSILENVWRTGISYQATATPADILDGDIKHKRFFDFEYKALVNDREETFAILHTSVDVTSKNKALQLLKKQEQHLSINSDLEEITHSLAHDAKNPIAIARLGIDSLRRNISEVEDSKDKWYEIIDQAMVSLNNIIDKTVQLSEARVYSPNKSMVFIADKMKFWCDEAILLYAANRTRIDLGVLLPVLGDPGGIFQIFSNVIGNAIKYSSTMQEPIIQIYSEETSKGVVYYIKDNGIGIPEKEITKIYDRLQRGSNSTSHSGRGIGLFIVKRVIERLDGQINISSKINMGTEVRLFFPNNSEISSNDC</sequence>
<evidence type="ECO:0000259" key="10">
    <source>
        <dbReference type="PROSITE" id="PS50109"/>
    </source>
</evidence>
<name>A0A5Q0QCI0_9SPHI</name>
<dbReference type="InterPro" id="IPR005467">
    <property type="entry name" value="His_kinase_dom"/>
</dbReference>
<gene>
    <name evidence="11" type="ORF">GFH32_11545</name>
</gene>
<dbReference type="AlphaFoldDB" id="A0A5Q0QCI0"/>
<evidence type="ECO:0000256" key="7">
    <source>
        <dbReference type="ARBA" id="ARBA00022777"/>
    </source>
</evidence>
<dbReference type="InterPro" id="IPR003594">
    <property type="entry name" value="HATPase_dom"/>
</dbReference>
<evidence type="ECO:0000256" key="9">
    <source>
        <dbReference type="ARBA" id="ARBA00023136"/>
    </source>
</evidence>
<dbReference type="Pfam" id="PF08448">
    <property type="entry name" value="PAS_4"/>
    <property type="match status" value="1"/>
</dbReference>
<dbReference type="Gene3D" id="3.30.450.20">
    <property type="entry name" value="PAS domain"/>
    <property type="match status" value="1"/>
</dbReference>
<dbReference type="KEGG" id="sphe:GFH32_11545"/>
<dbReference type="PRINTS" id="PR00344">
    <property type="entry name" value="BCTRLSENSOR"/>
</dbReference>